<dbReference type="EMBL" id="CAJFCI010000016">
    <property type="protein sequence ID" value="CAD5106217.1"/>
    <property type="molecule type" value="Genomic_DNA"/>
</dbReference>
<name>A0A7U7EJL8_9GAMM</name>
<keyword evidence="2" id="KW-1185">Reference proteome</keyword>
<dbReference type="AlphaFoldDB" id="A0A7U7EJL8"/>
<dbReference type="Proteomes" id="UP000583387">
    <property type="component" value="Unassembled WGS sequence"/>
</dbReference>
<evidence type="ECO:0008006" key="3">
    <source>
        <dbReference type="Google" id="ProtNLM"/>
    </source>
</evidence>
<evidence type="ECO:0000313" key="2">
    <source>
        <dbReference type="Proteomes" id="UP000583387"/>
    </source>
</evidence>
<accession>A0A7U7EJL8</accession>
<sequence>MEMRVLVVSGFHLRSRLIESSLNKLGYFRIAPSSSIGEAVDLAGCVAGGVELLIADVDVCSASDMHLLNRSWCRGEISNVIFCGNSLAASELEDFPGLLGCMPALFGVEMLRVLIDRMESCPQLLCWRELGG</sequence>
<organism evidence="1 2">
    <name type="scientific">Zestomonas carbonaria</name>
    <dbReference type="NCBI Taxonomy" id="2762745"/>
    <lineage>
        <taxon>Bacteria</taxon>
        <taxon>Pseudomonadati</taxon>
        <taxon>Pseudomonadota</taxon>
        <taxon>Gammaproteobacteria</taxon>
        <taxon>Pseudomonadales</taxon>
        <taxon>Pseudomonadaceae</taxon>
        <taxon>Zestomonas</taxon>
    </lineage>
</organism>
<gene>
    <name evidence="1" type="ORF">PSEWESI4_00477</name>
</gene>
<protein>
    <recommendedName>
        <fullName evidence="3">Response regulatory domain-containing protein</fullName>
    </recommendedName>
</protein>
<comment type="caution">
    <text evidence="1">The sequence shown here is derived from an EMBL/GenBank/DDBJ whole genome shotgun (WGS) entry which is preliminary data.</text>
</comment>
<proteinExistence type="predicted"/>
<evidence type="ECO:0000313" key="1">
    <source>
        <dbReference type="EMBL" id="CAD5106217.1"/>
    </source>
</evidence>
<reference evidence="1 2" key="1">
    <citation type="submission" date="2020-08" db="EMBL/GenBank/DDBJ databases">
        <authorList>
            <person name="Criscuolo A."/>
        </authorList>
    </citation>
    <scope>NUCLEOTIDE SEQUENCE [LARGE SCALE GENOMIC DNA]</scope>
    <source>
        <strain evidence="1">CIP111764</strain>
    </source>
</reference>